<dbReference type="KEGG" id="tee:Tel_10770"/>
<sequence length="90" mass="9803">MSRCNQLRQEAAQARGRIDCRACLIRQRVDSLMHQARALARSPAALPVAFVCGILAERLHVPGIKCAYGFLAGKVKAMQIVSSLIDSPAR</sequence>
<proteinExistence type="predicted"/>
<dbReference type="Proteomes" id="UP000055136">
    <property type="component" value="Chromosome"/>
</dbReference>
<evidence type="ECO:0000313" key="1">
    <source>
        <dbReference type="EMBL" id="ALP53577.1"/>
    </source>
</evidence>
<dbReference type="EMBL" id="CP013099">
    <property type="protein sequence ID" value="ALP53577.1"/>
    <property type="molecule type" value="Genomic_DNA"/>
</dbReference>
<accession>A0A0S2TEK3</accession>
<evidence type="ECO:0000313" key="2">
    <source>
        <dbReference type="Proteomes" id="UP000055136"/>
    </source>
</evidence>
<organism evidence="1 2">
    <name type="scientific">Candidatus Tenderia electrophaga</name>
    <dbReference type="NCBI Taxonomy" id="1748243"/>
    <lineage>
        <taxon>Bacteria</taxon>
        <taxon>Pseudomonadati</taxon>
        <taxon>Pseudomonadota</taxon>
        <taxon>Gammaproteobacteria</taxon>
        <taxon>Candidatus Tenderiales</taxon>
        <taxon>Candidatus Tenderiaceae</taxon>
        <taxon>Candidatus Tenderia</taxon>
    </lineage>
</organism>
<dbReference type="AlphaFoldDB" id="A0A0S2TEK3"/>
<gene>
    <name evidence="1" type="ORF">Tel_10770</name>
</gene>
<name>A0A0S2TEK3_9GAMM</name>
<keyword evidence="2" id="KW-1185">Reference proteome</keyword>
<dbReference type="STRING" id="1748243.Tel_10770"/>
<reference evidence="1" key="1">
    <citation type="submission" date="2015-10" db="EMBL/GenBank/DDBJ databases">
        <title>Description of Candidatus Tenderia electrophaga gen. nov, sp. nov., an Uncultivated Electroautotroph from a Biocathode Enrichment.</title>
        <authorList>
            <person name="Eddie B.J."/>
            <person name="Malanoski A.P."/>
            <person name="Wang Z."/>
            <person name="Hall R.J."/>
            <person name="Oh S.D."/>
            <person name="Heiner C."/>
            <person name="Lin B."/>
            <person name="Strycharz-Glaven S.M."/>
        </authorList>
    </citation>
    <scope>NUCLEOTIDE SEQUENCE [LARGE SCALE GENOMIC DNA]</scope>
    <source>
        <strain evidence="1">NRL1</strain>
    </source>
</reference>
<protein>
    <submittedName>
        <fullName evidence="1">Uncharacterized protein</fullName>
    </submittedName>
</protein>